<dbReference type="PRINTS" id="PR00507">
    <property type="entry name" value="N12N6MTFRASE"/>
</dbReference>
<feature type="domain" description="TaqI-like C-terminal specificity" evidence="9">
    <location>
        <begin position="410"/>
        <end position="527"/>
    </location>
</feature>
<evidence type="ECO:0000256" key="7">
    <source>
        <dbReference type="ARBA" id="ARBA00047942"/>
    </source>
</evidence>
<dbReference type="Pfam" id="PF12950">
    <property type="entry name" value="TaqI_C"/>
    <property type="match status" value="1"/>
</dbReference>
<keyword evidence="4" id="KW-0808">Transferase</keyword>
<sequence>MSVEKKQGLEVSVTIPEELLGDLEVASQGVCPSELLLDALKLKLLEKEIKKSNGVVYTPSEFANYVASKALSYVEWDDKGVPLVLDPACGDGELLNAVNSIANESNQAHLNLYGIDIDPKSVKVAERRFAESFQGSSNNGLCPNSLPCDEGWSVLKKELGVKPSGFDLIIANPPWGADVSKYQSLIEKSNFLLSNGQYDTSDLFIEMAYSQLKDGGVFAFIIPDSLFYQERCRLREFLLKNMEIKFIGRFGEGVFPGVNRACAVIICKKETAGQNHMVECVRVSGEYRKKILNNNMSFSDAESKLSHLIPQARFLNNKDFIFNIDIDQSLSKVYSHILNMPDTCDKYLQGSRGVELSKKGNVIKCYHCGNWSPLPKSNEYQCKKCKITNIVDNENKAVIIHRHDYGVSRKLIVGEAISRYSLNNDLWIELDKKGINYKKLDSYSGDKIVVRKTGVGISATVDYGSCLTNQVVYMFKVKELVNLNILIEMFIMILNSRLAFFFVAMSNGEIEWKSHPYLTQNQILNIPTPDFNMLSLPMLNRGEKLSLELKYIIKNNLAMSNELDANIERFIADIYGLDKEDYISIFKAIEKSQELKSVKALKLIDVNDIFKEGLD</sequence>
<evidence type="ECO:0000313" key="10">
    <source>
        <dbReference type="EMBL" id="PMM62131.1"/>
    </source>
</evidence>
<comment type="caution">
    <text evidence="10">The sequence shown here is derived from an EMBL/GenBank/DDBJ whole genome shotgun (WGS) entry which is preliminary data.</text>
</comment>
<dbReference type="InterPro" id="IPR002052">
    <property type="entry name" value="DNA_methylase_N6_adenine_CS"/>
</dbReference>
<keyword evidence="3" id="KW-0489">Methyltransferase</keyword>
<proteinExistence type="inferred from homology"/>
<protein>
    <recommendedName>
        <fullName evidence="2">site-specific DNA-methyltransferase (adenine-specific)</fullName>
        <ecNumber evidence="2">2.1.1.72</ecNumber>
    </recommendedName>
</protein>
<dbReference type="GO" id="GO:0008170">
    <property type="term" value="F:N-methyltransferase activity"/>
    <property type="evidence" value="ECO:0007669"/>
    <property type="project" value="InterPro"/>
</dbReference>
<evidence type="ECO:0000256" key="4">
    <source>
        <dbReference type="ARBA" id="ARBA00022679"/>
    </source>
</evidence>
<dbReference type="EMBL" id="MCZJ01000004">
    <property type="protein sequence ID" value="PMM62131.1"/>
    <property type="molecule type" value="Genomic_DNA"/>
</dbReference>
<dbReference type="SUPFAM" id="SSF53335">
    <property type="entry name" value="S-adenosyl-L-methionine-dependent methyltransferases"/>
    <property type="match status" value="1"/>
</dbReference>
<reference evidence="11" key="1">
    <citation type="submission" date="2016-07" db="EMBL/GenBank/DDBJ databases">
        <title>Nontailed viruses are major unrecognized killers of bacteria in the ocean.</title>
        <authorList>
            <person name="Kauffman K."/>
            <person name="Hussain F."/>
            <person name="Yang J."/>
            <person name="Arevalo P."/>
            <person name="Brown J."/>
            <person name="Cutler M."/>
            <person name="Kelly L."/>
            <person name="Polz M.F."/>
        </authorList>
    </citation>
    <scope>NUCLEOTIDE SEQUENCE [LARGE SCALE GENOMIC DNA]</scope>
    <source>
        <strain evidence="11">10N.261.48.A1</strain>
    </source>
</reference>
<comment type="similarity">
    <text evidence="1">Belongs to the N(4)/N(6)-methyltransferase family.</text>
</comment>
<dbReference type="GO" id="GO:0003677">
    <property type="term" value="F:DNA binding"/>
    <property type="evidence" value="ECO:0007669"/>
    <property type="project" value="UniProtKB-KW"/>
</dbReference>
<dbReference type="GO" id="GO:0009007">
    <property type="term" value="F:site-specific DNA-methyltransferase (adenine-specific) activity"/>
    <property type="evidence" value="ECO:0007669"/>
    <property type="project" value="UniProtKB-EC"/>
</dbReference>
<dbReference type="InterPro" id="IPR050953">
    <property type="entry name" value="N4_N6_ade-DNA_methylase"/>
</dbReference>
<evidence type="ECO:0000256" key="1">
    <source>
        <dbReference type="ARBA" id="ARBA00006594"/>
    </source>
</evidence>
<evidence type="ECO:0000256" key="6">
    <source>
        <dbReference type="ARBA" id="ARBA00023125"/>
    </source>
</evidence>
<gene>
    <name evidence="10" type="ORF">BCT50_16575</name>
</gene>
<evidence type="ECO:0000259" key="8">
    <source>
        <dbReference type="Pfam" id="PF02384"/>
    </source>
</evidence>
<evidence type="ECO:0000259" key="9">
    <source>
        <dbReference type="Pfam" id="PF12950"/>
    </source>
</evidence>
<dbReference type="AlphaFoldDB" id="A0A855IVJ0"/>
<dbReference type="Gene3D" id="3.40.50.150">
    <property type="entry name" value="Vaccinia Virus protein VP39"/>
    <property type="match status" value="1"/>
</dbReference>
<dbReference type="GO" id="GO:0009307">
    <property type="term" value="P:DNA restriction-modification system"/>
    <property type="evidence" value="ECO:0007669"/>
    <property type="project" value="UniProtKB-KW"/>
</dbReference>
<dbReference type="EC" id="2.1.1.72" evidence="2"/>
<dbReference type="PROSITE" id="PS00092">
    <property type="entry name" value="N6_MTASE"/>
    <property type="match status" value="1"/>
</dbReference>
<name>A0A855IVJ0_9VIBR</name>
<evidence type="ECO:0000313" key="11">
    <source>
        <dbReference type="Proteomes" id="UP000235554"/>
    </source>
</evidence>
<evidence type="ECO:0000256" key="3">
    <source>
        <dbReference type="ARBA" id="ARBA00022603"/>
    </source>
</evidence>
<dbReference type="Pfam" id="PF02384">
    <property type="entry name" value="N6_Mtase"/>
    <property type="match status" value="1"/>
</dbReference>
<dbReference type="InterPro" id="IPR003356">
    <property type="entry name" value="DNA_methylase_A-5"/>
</dbReference>
<dbReference type="RefSeq" id="WP_102554664.1">
    <property type="nucleotide sequence ID" value="NZ_MCZJ01000004.1"/>
</dbReference>
<dbReference type="GO" id="GO:0032259">
    <property type="term" value="P:methylation"/>
    <property type="evidence" value="ECO:0007669"/>
    <property type="project" value="UniProtKB-KW"/>
</dbReference>
<organism evidence="10 11">
    <name type="scientific">Vibrio lentus</name>
    <dbReference type="NCBI Taxonomy" id="136468"/>
    <lineage>
        <taxon>Bacteria</taxon>
        <taxon>Pseudomonadati</taxon>
        <taxon>Pseudomonadota</taxon>
        <taxon>Gammaproteobacteria</taxon>
        <taxon>Vibrionales</taxon>
        <taxon>Vibrionaceae</taxon>
        <taxon>Vibrio</taxon>
    </lineage>
</organism>
<accession>A0A855IVJ0</accession>
<dbReference type="CDD" id="cd02440">
    <property type="entry name" value="AdoMet_MTases"/>
    <property type="match status" value="1"/>
</dbReference>
<dbReference type="InterPro" id="IPR029063">
    <property type="entry name" value="SAM-dependent_MTases_sf"/>
</dbReference>
<keyword evidence="5" id="KW-0680">Restriction system</keyword>
<comment type="catalytic activity">
    <reaction evidence="7">
        <text>a 2'-deoxyadenosine in DNA + S-adenosyl-L-methionine = an N(6)-methyl-2'-deoxyadenosine in DNA + S-adenosyl-L-homocysteine + H(+)</text>
        <dbReference type="Rhea" id="RHEA:15197"/>
        <dbReference type="Rhea" id="RHEA-COMP:12418"/>
        <dbReference type="Rhea" id="RHEA-COMP:12419"/>
        <dbReference type="ChEBI" id="CHEBI:15378"/>
        <dbReference type="ChEBI" id="CHEBI:57856"/>
        <dbReference type="ChEBI" id="CHEBI:59789"/>
        <dbReference type="ChEBI" id="CHEBI:90615"/>
        <dbReference type="ChEBI" id="CHEBI:90616"/>
        <dbReference type="EC" id="2.1.1.72"/>
    </reaction>
</comment>
<evidence type="ECO:0000256" key="5">
    <source>
        <dbReference type="ARBA" id="ARBA00022747"/>
    </source>
</evidence>
<dbReference type="PANTHER" id="PTHR33841">
    <property type="entry name" value="DNA METHYLTRANSFERASE YEEA-RELATED"/>
    <property type="match status" value="1"/>
</dbReference>
<feature type="domain" description="DNA methylase adenine-specific" evidence="8">
    <location>
        <begin position="47"/>
        <end position="304"/>
    </location>
</feature>
<dbReference type="PANTHER" id="PTHR33841:SF6">
    <property type="entry name" value="TYPE II METHYLTRANSFERASE M.HINDII"/>
    <property type="match status" value="1"/>
</dbReference>
<dbReference type="InterPro" id="IPR025931">
    <property type="entry name" value="TaqI_C"/>
</dbReference>
<evidence type="ECO:0000256" key="2">
    <source>
        <dbReference type="ARBA" id="ARBA00011900"/>
    </source>
</evidence>
<keyword evidence="6" id="KW-0238">DNA-binding</keyword>
<dbReference type="Proteomes" id="UP000235554">
    <property type="component" value="Unassembled WGS sequence"/>
</dbReference>